<dbReference type="AlphaFoldDB" id="A0A3L8PR83"/>
<evidence type="ECO:0000313" key="2">
    <source>
        <dbReference type="EMBL" id="RLV57714.1"/>
    </source>
</evidence>
<reference evidence="2 3" key="1">
    <citation type="submission" date="2018-09" db="EMBL/GenBank/DDBJ databases">
        <title>Phylogeny of the Shewanellaceae, and recommendation for two new genera, Pseudoshewanella and Parashewanella.</title>
        <authorList>
            <person name="Wang G."/>
        </authorList>
    </citation>
    <scope>NUCLEOTIDE SEQUENCE [LARGE SCALE GENOMIC DNA]</scope>
    <source>
        <strain evidence="2 3">C51</strain>
    </source>
</reference>
<dbReference type="RefSeq" id="WP_165905148.1">
    <property type="nucleotide sequence ID" value="NZ_ML014915.1"/>
</dbReference>
<feature type="region of interest" description="Disordered" evidence="1">
    <location>
        <begin position="439"/>
        <end position="481"/>
    </location>
</feature>
<dbReference type="EMBL" id="QZEI01000166">
    <property type="protein sequence ID" value="RLV57714.1"/>
    <property type="molecule type" value="Genomic_DNA"/>
</dbReference>
<evidence type="ECO:0000256" key="1">
    <source>
        <dbReference type="SAM" id="MobiDB-lite"/>
    </source>
</evidence>
<name>A0A3L8PR83_9GAMM</name>
<keyword evidence="3" id="KW-1185">Reference proteome</keyword>
<feature type="non-terminal residue" evidence="2">
    <location>
        <position position="1"/>
    </location>
</feature>
<protein>
    <submittedName>
        <fullName evidence="2">Uncharacterized protein</fullName>
    </submittedName>
</protein>
<sequence>SPKTPPPPQEINWLSIEHSPMNIRAKPREEAVQSLRRALSIPAINKQKQLSHSVSVHKTDTKQLYQLTVEMNKVWQPLEVHCNSRSTEQLPTEQVCRAKGLFERYHGYMEKHPAERTIFTAPFSIVKISDKHSSVANHKHSHYEAQLFCYYYLHYNLAISLQRQKIKQGFSRLKQSSQPDEVHKLINDLCPQIRKLQVDYVECIAYSVQSSICLKCTGDTDLTGQSEDLLNAACKLSESWEYLLYIFTFAQSIADINPIDIEQLTEVIFNGAYFKNKEVLSIAYLHSQVETLDETRQRINCITLITAKDRIADHLLQLDYFDTDCEIPNQLLELTFQTLVSALQIELKSLNDKSNRGTFPVFFAVLNSYRNGWLSRHHSEILLLFSGCLPQRLNLLQLITENKISIDEKVETNKKCADNLYQKGLKFLEQKKTVSVKSQPTKSISYRKSKVEKKDVKPTDQGAKSEKKEVKPTYQDSKSEKTREIDDILAPIEAMVLSTPSKAIQKFQDILKTHTLSSKHCIRARIGIAHAAIFDVNQTLRKFGQIRADASTFKRELSEVVKTPPYRFRNNRLYGQMVEQFQALSSLCQELSSSLELFKNRMEEFHLLAIETSIEDEDTHLLVCEALVDCHKKIDEVDSTLVLLNDCISLRGYHNSLLKTVSPHLRGKKATYSSRINSAEAFKVGHNSVLCSQVTLMEVKHVMLNAQTLEFSSKMYD</sequence>
<feature type="compositionally biased region" description="Basic and acidic residues" evidence="1">
    <location>
        <begin position="452"/>
        <end position="481"/>
    </location>
</feature>
<gene>
    <name evidence="2" type="ORF">D5018_21090</name>
</gene>
<dbReference type="Proteomes" id="UP000281474">
    <property type="component" value="Unassembled WGS sequence"/>
</dbReference>
<evidence type="ECO:0000313" key="3">
    <source>
        <dbReference type="Proteomes" id="UP000281474"/>
    </source>
</evidence>
<accession>A0A3L8PR83</accession>
<comment type="caution">
    <text evidence="2">The sequence shown here is derived from an EMBL/GenBank/DDBJ whole genome shotgun (WGS) entry which is preliminary data.</text>
</comment>
<proteinExistence type="predicted"/>
<organism evidence="2 3">
    <name type="scientific">Parashewanella curva</name>
    <dbReference type="NCBI Taxonomy" id="2338552"/>
    <lineage>
        <taxon>Bacteria</taxon>
        <taxon>Pseudomonadati</taxon>
        <taxon>Pseudomonadota</taxon>
        <taxon>Gammaproteobacteria</taxon>
        <taxon>Alteromonadales</taxon>
        <taxon>Shewanellaceae</taxon>
        <taxon>Parashewanella</taxon>
    </lineage>
</organism>